<protein>
    <submittedName>
        <fullName evidence="1">Uncharacterized protein</fullName>
    </submittedName>
</protein>
<comment type="caution">
    <text evidence="1">The sequence shown here is derived from an EMBL/GenBank/DDBJ whole genome shotgun (WGS) entry which is preliminary data.</text>
</comment>
<dbReference type="EMBL" id="VOGW01000188">
    <property type="protein sequence ID" value="TWV32071.1"/>
    <property type="molecule type" value="Genomic_DNA"/>
</dbReference>
<keyword evidence="2" id="KW-1185">Reference proteome</keyword>
<evidence type="ECO:0000313" key="1">
    <source>
        <dbReference type="EMBL" id="TWV32071.1"/>
    </source>
</evidence>
<accession>A0A5C6ITA0</accession>
<reference evidence="1" key="1">
    <citation type="journal article" date="2019" name="Microbiol. Resour. Announc.">
        <title>Draft Genomic Sequences of Streptomyces misionensis and Streptomyces albidoflavus, bacteria applied for phytopathogen biocontrol.</title>
        <authorList>
            <person name="Pylro V."/>
            <person name="Dias A."/>
            <person name="Andreote F."/>
            <person name="Varani A."/>
            <person name="Andreote C."/>
            <person name="Bernardo E."/>
            <person name="Martins T."/>
        </authorList>
    </citation>
    <scope>NUCLEOTIDE SEQUENCE [LARGE SCALE GENOMIC DNA]</scope>
    <source>
        <strain evidence="1">66</strain>
    </source>
</reference>
<evidence type="ECO:0000313" key="2">
    <source>
        <dbReference type="Proteomes" id="UP000320481"/>
    </source>
</evidence>
<dbReference type="Gene3D" id="3.40.50.1400">
    <property type="match status" value="1"/>
</dbReference>
<name>A0A5C6ITA0_9ACTN</name>
<sequence length="91" mass="9547">MPPTLPYAPTSPAIWPPDPAEAVAELRRRGHRRVAVARYLMAPGFFGGRAAAAGACVTAPPLGAHEAIARLVLRRYDDAVHGGTAPPGGRR</sequence>
<organism evidence="1 2">
    <name type="scientific">Streptomyces misionensis</name>
    <dbReference type="NCBI Taxonomy" id="67331"/>
    <lineage>
        <taxon>Bacteria</taxon>
        <taxon>Bacillati</taxon>
        <taxon>Actinomycetota</taxon>
        <taxon>Actinomycetes</taxon>
        <taxon>Kitasatosporales</taxon>
        <taxon>Streptomycetaceae</taxon>
        <taxon>Streptomyces</taxon>
    </lineage>
</organism>
<dbReference type="Proteomes" id="UP000320481">
    <property type="component" value="Unassembled WGS sequence"/>
</dbReference>
<gene>
    <name evidence="1" type="ORF">FRZ03_33910</name>
</gene>
<dbReference type="SUPFAM" id="SSF53800">
    <property type="entry name" value="Chelatase"/>
    <property type="match status" value="1"/>
</dbReference>
<proteinExistence type="predicted"/>
<dbReference type="AlphaFoldDB" id="A0A5C6ITA0"/>
<dbReference type="RefSeq" id="WP_146468899.1">
    <property type="nucleotide sequence ID" value="NZ_VOGW01000188.1"/>
</dbReference>